<dbReference type="GO" id="GO:0006412">
    <property type="term" value="P:translation"/>
    <property type="evidence" value="ECO:0007669"/>
    <property type="project" value="InterPro"/>
</dbReference>
<dbReference type="InterPro" id="IPR038237">
    <property type="entry name" value="Ribosomal_eS4_central_sf"/>
</dbReference>
<proteinExistence type="inferred from homology"/>
<evidence type="ECO:0000256" key="1">
    <source>
        <dbReference type="ARBA" id="ARBA00007500"/>
    </source>
</evidence>
<dbReference type="AlphaFoldDB" id="A0A9D4ZI05"/>
<evidence type="ECO:0000259" key="6">
    <source>
        <dbReference type="Pfam" id="PF00900"/>
    </source>
</evidence>
<feature type="domain" description="Small ribosomal subunit protein eS4 central region" evidence="6">
    <location>
        <begin position="45"/>
        <end position="110"/>
    </location>
</feature>
<evidence type="ECO:0000313" key="7">
    <source>
        <dbReference type="EMBL" id="KAI5073780.1"/>
    </source>
</evidence>
<dbReference type="Gene3D" id="2.40.50.740">
    <property type="match status" value="1"/>
</dbReference>
<reference evidence="7" key="1">
    <citation type="submission" date="2021-01" db="EMBL/GenBank/DDBJ databases">
        <title>Adiantum capillus-veneris genome.</title>
        <authorList>
            <person name="Fang Y."/>
            <person name="Liao Q."/>
        </authorList>
    </citation>
    <scope>NUCLEOTIDE SEQUENCE</scope>
    <source>
        <strain evidence="7">H3</strain>
        <tissue evidence="7">Leaf</tissue>
    </source>
</reference>
<dbReference type="InterPro" id="IPR036986">
    <property type="entry name" value="S4_RNA-bd_sf"/>
</dbReference>
<name>A0A9D4ZI05_ADICA</name>
<dbReference type="InterPro" id="IPR013845">
    <property type="entry name" value="Ribosomal_eS4_central_region"/>
</dbReference>
<accession>A0A9D4ZI05</accession>
<dbReference type="OrthoDB" id="504298at2759"/>
<dbReference type="GO" id="GO:0003735">
    <property type="term" value="F:structural constituent of ribosome"/>
    <property type="evidence" value="ECO:0007669"/>
    <property type="project" value="InterPro"/>
</dbReference>
<evidence type="ECO:0000256" key="3">
    <source>
        <dbReference type="ARBA" id="ARBA00022884"/>
    </source>
</evidence>
<evidence type="ECO:0000256" key="5">
    <source>
        <dbReference type="ARBA" id="ARBA00023274"/>
    </source>
</evidence>
<dbReference type="Proteomes" id="UP000886520">
    <property type="component" value="Chromosome 11"/>
</dbReference>
<gene>
    <name evidence="7" type="ORF">GOP47_0011793</name>
</gene>
<keyword evidence="3" id="KW-0694">RNA-binding</keyword>
<evidence type="ECO:0000256" key="4">
    <source>
        <dbReference type="ARBA" id="ARBA00022980"/>
    </source>
</evidence>
<evidence type="ECO:0000313" key="8">
    <source>
        <dbReference type="Proteomes" id="UP000886520"/>
    </source>
</evidence>
<dbReference type="EMBL" id="JABFUD020000011">
    <property type="protein sequence ID" value="KAI5073780.1"/>
    <property type="molecule type" value="Genomic_DNA"/>
</dbReference>
<keyword evidence="2" id="KW-0699">rRNA-binding</keyword>
<dbReference type="FunFam" id="2.40.50.740:FF:000001">
    <property type="entry name" value="40S ribosomal protein S4"/>
    <property type="match status" value="1"/>
</dbReference>
<dbReference type="PANTHER" id="PTHR11581">
    <property type="entry name" value="30S/40S RIBOSOMAL PROTEIN S4"/>
    <property type="match status" value="1"/>
</dbReference>
<keyword evidence="4" id="KW-0689">Ribosomal protein</keyword>
<dbReference type="Gene3D" id="3.10.290.10">
    <property type="entry name" value="RNA-binding S4 domain"/>
    <property type="match status" value="1"/>
</dbReference>
<comment type="similarity">
    <text evidence="1">Belongs to the eukaryotic ribosomal protein eS4 family.</text>
</comment>
<keyword evidence="5" id="KW-0687">Ribonucleoprotein</keyword>
<dbReference type="PANTHER" id="PTHR11581:SF0">
    <property type="entry name" value="SMALL RIBOSOMAL SUBUNIT PROTEIN ES4"/>
    <property type="match status" value="1"/>
</dbReference>
<keyword evidence="8" id="KW-1185">Reference proteome</keyword>
<protein>
    <recommendedName>
        <fullName evidence="6">Small ribosomal subunit protein eS4 central region domain-containing protein</fullName>
    </recommendedName>
</protein>
<evidence type="ECO:0000256" key="2">
    <source>
        <dbReference type="ARBA" id="ARBA00022730"/>
    </source>
</evidence>
<dbReference type="Pfam" id="PF00900">
    <property type="entry name" value="Ribosomal_S4e"/>
    <property type="match status" value="1"/>
</dbReference>
<comment type="caution">
    <text evidence="7">The sequence shown here is derived from an EMBL/GenBank/DDBJ whole genome shotgun (WGS) entry which is preliminary data.</text>
</comment>
<sequence length="138" mass="16391">MQQAHKMRECLPMVVLLRNWLKYALTYREVVAIVMQRLISVDGKDSKGRFTLHSIILEESKYKLCKVRVACFDEKGIPYITTFDRCTTGYLDPLIKANDTIKIEIETRKVVEFIKFDLETLLWLLWSQQRQDWDYQAP</sequence>
<organism evidence="7 8">
    <name type="scientific">Adiantum capillus-veneris</name>
    <name type="common">Maidenhair fern</name>
    <dbReference type="NCBI Taxonomy" id="13818"/>
    <lineage>
        <taxon>Eukaryota</taxon>
        <taxon>Viridiplantae</taxon>
        <taxon>Streptophyta</taxon>
        <taxon>Embryophyta</taxon>
        <taxon>Tracheophyta</taxon>
        <taxon>Polypodiopsida</taxon>
        <taxon>Polypodiidae</taxon>
        <taxon>Polypodiales</taxon>
        <taxon>Pteridineae</taxon>
        <taxon>Pteridaceae</taxon>
        <taxon>Vittarioideae</taxon>
        <taxon>Adiantum</taxon>
    </lineage>
</organism>
<dbReference type="GO" id="GO:0022627">
    <property type="term" value="C:cytosolic small ribosomal subunit"/>
    <property type="evidence" value="ECO:0007669"/>
    <property type="project" value="TreeGrafter"/>
</dbReference>
<dbReference type="GO" id="GO:0019843">
    <property type="term" value="F:rRNA binding"/>
    <property type="evidence" value="ECO:0007669"/>
    <property type="project" value="UniProtKB-KW"/>
</dbReference>
<dbReference type="InterPro" id="IPR000876">
    <property type="entry name" value="Ribosomal_eS4"/>
</dbReference>